<organism evidence="3 4">
    <name type="scientific">Planoprotostelium fungivorum</name>
    <dbReference type="NCBI Taxonomy" id="1890364"/>
    <lineage>
        <taxon>Eukaryota</taxon>
        <taxon>Amoebozoa</taxon>
        <taxon>Evosea</taxon>
        <taxon>Variosea</taxon>
        <taxon>Cavosteliida</taxon>
        <taxon>Cavosteliaceae</taxon>
        <taxon>Planoprotostelium</taxon>
    </lineage>
</organism>
<keyword evidence="4" id="KW-1185">Reference proteome</keyword>
<dbReference type="SUPFAM" id="SSF53474">
    <property type="entry name" value="alpha/beta-Hydrolases"/>
    <property type="match status" value="1"/>
</dbReference>
<dbReference type="Pfam" id="PF20434">
    <property type="entry name" value="BD-FAE"/>
    <property type="match status" value="1"/>
</dbReference>
<gene>
    <name evidence="3" type="ORF">PROFUN_07835</name>
</gene>
<dbReference type="Proteomes" id="UP000241769">
    <property type="component" value="Unassembled WGS sequence"/>
</dbReference>
<dbReference type="OrthoDB" id="6495301at2759"/>
<comment type="caution">
    <text evidence="3">The sequence shown here is derived from an EMBL/GenBank/DDBJ whole genome shotgun (WGS) entry which is preliminary data.</text>
</comment>
<dbReference type="AlphaFoldDB" id="A0A2P6NLA7"/>
<name>A0A2P6NLA7_9EUKA</name>
<reference evidence="3 4" key="1">
    <citation type="journal article" date="2018" name="Genome Biol. Evol.">
        <title>Multiple Roots of Fruiting Body Formation in Amoebozoa.</title>
        <authorList>
            <person name="Hillmann F."/>
            <person name="Forbes G."/>
            <person name="Novohradska S."/>
            <person name="Ferling I."/>
            <person name="Riege K."/>
            <person name="Groth M."/>
            <person name="Westermann M."/>
            <person name="Marz M."/>
            <person name="Spaller T."/>
            <person name="Winckler T."/>
            <person name="Schaap P."/>
            <person name="Glockner G."/>
        </authorList>
    </citation>
    <scope>NUCLEOTIDE SEQUENCE [LARGE SCALE GENOMIC DNA]</scope>
    <source>
        <strain evidence="3 4">Jena</strain>
    </source>
</reference>
<accession>A0A2P6NLA7</accession>
<evidence type="ECO:0000256" key="1">
    <source>
        <dbReference type="SAM" id="Phobius"/>
    </source>
</evidence>
<feature type="transmembrane region" description="Helical" evidence="1">
    <location>
        <begin position="120"/>
        <end position="138"/>
    </location>
</feature>
<feature type="domain" description="BD-FAE-like" evidence="2">
    <location>
        <begin position="30"/>
        <end position="95"/>
    </location>
</feature>
<feature type="transmembrane region" description="Helical" evidence="1">
    <location>
        <begin position="94"/>
        <end position="114"/>
    </location>
</feature>
<evidence type="ECO:0000313" key="4">
    <source>
        <dbReference type="Proteomes" id="UP000241769"/>
    </source>
</evidence>
<keyword evidence="1" id="KW-0472">Membrane</keyword>
<dbReference type="InParanoid" id="A0A2P6NLA7"/>
<evidence type="ECO:0000313" key="3">
    <source>
        <dbReference type="EMBL" id="PRP84733.1"/>
    </source>
</evidence>
<sequence length="201" mass="22575">MEKAEDTHIIHDIAYFNGSDSDPVHRRHRLDVYHNQDAILNSSHQPVLIWCHGGGFQRGDKANEWRGAPGISRYCAKNNIVAVSINYRLSRPSTAAICFQLTTLTLIVWLLLFLSPFRGWYQLSAALLTAGTLITILAKKRYSGNAANMRQMVDDQFISIYKHHTPKPANLAVSPLISTFLAATSVWTMSADSRYDKAFPI</sequence>
<keyword evidence="1" id="KW-1133">Transmembrane helix</keyword>
<dbReference type="InterPro" id="IPR049492">
    <property type="entry name" value="BD-FAE-like_dom"/>
</dbReference>
<evidence type="ECO:0000259" key="2">
    <source>
        <dbReference type="Pfam" id="PF20434"/>
    </source>
</evidence>
<dbReference type="Gene3D" id="3.40.50.1820">
    <property type="entry name" value="alpha/beta hydrolase"/>
    <property type="match status" value="1"/>
</dbReference>
<dbReference type="EMBL" id="MDYQ01000057">
    <property type="protein sequence ID" value="PRP84733.1"/>
    <property type="molecule type" value="Genomic_DNA"/>
</dbReference>
<proteinExistence type="predicted"/>
<keyword evidence="1" id="KW-0812">Transmembrane</keyword>
<protein>
    <recommendedName>
        <fullName evidence="2">BD-FAE-like domain-containing protein</fullName>
    </recommendedName>
</protein>
<dbReference type="InterPro" id="IPR029058">
    <property type="entry name" value="AB_hydrolase_fold"/>
</dbReference>